<feature type="domain" description="ABC transporter substrate-binding protein PnrA-like" evidence="8">
    <location>
        <begin position="54"/>
        <end position="352"/>
    </location>
</feature>
<comment type="similarity">
    <text evidence="2">Belongs to the BMP lipoprotein family.</text>
</comment>
<accession>A0A6G9GXL6</accession>
<dbReference type="PROSITE" id="PS51257">
    <property type="entry name" value="PROKAR_LIPOPROTEIN"/>
    <property type="match status" value="1"/>
</dbReference>
<evidence type="ECO:0000256" key="1">
    <source>
        <dbReference type="ARBA" id="ARBA00004193"/>
    </source>
</evidence>
<evidence type="ECO:0000256" key="7">
    <source>
        <dbReference type="SAM" id="SignalP"/>
    </source>
</evidence>
<dbReference type="RefSeq" id="WP_167028143.1">
    <property type="nucleotide sequence ID" value="NZ_CP050177.1"/>
</dbReference>
<evidence type="ECO:0000256" key="3">
    <source>
        <dbReference type="ARBA" id="ARBA00022475"/>
    </source>
</evidence>
<keyword evidence="4 7" id="KW-0732">Signal</keyword>
<sequence length="355" mass="36263">MRRVSKIAVAGIASAALALTATACGSTSADKAKEDAAPSGSSSAQSGVKVGIAYDVGGRGDHSFNDSAARGVDKAKAEFGGDVKELTAKTTDTEADRVDRLTQLAEAGYNPVVGIGYAYANSMKSVAAKFPAVTFGIVDSVVDAKNVDNIVFTEEQGSYLGGVAAALKTKKDHVGFIGGVDVPLIKKFEAGYVQGVHDTNPKIKVDVQYLSHGSDTSGFASPDKGKAAAQGMLDNGADVIYSAAGSSGSGAIEAVNGSKGAWAIGVDSDQYNQVSLAKYKSSILTSVVKNVDVGVYDLVKSIHDKKPLVGTNAYSLAKNGVSLSTSGGFIADIQPKIDAAKAKIVDGSIKVKTTP</sequence>
<evidence type="ECO:0000313" key="9">
    <source>
        <dbReference type="EMBL" id="QIQ03023.1"/>
    </source>
</evidence>
<dbReference type="InterPro" id="IPR028082">
    <property type="entry name" value="Peripla_BP_I"/>
</dbReference>
<keyword evidence="3" id="KW-1003">Cell membrane</keyword>
<dbReference type="Gene3D" id="3.40.50.2300">
    <property type="match status" value="2"/>
</dbReference>
<evidence type="ECO:0000256" key="4">
    <source>
        <dbReference type="ARBA" id="ARBA00022729"/>
    </source>
</evidence>
<dbReference type="AlphaFoldDB" id="A0A6G9GXL6"/>
<dbReference type="CDD" id="cd06354">
    <property type="entry name" value="PBP1_PrnA-like"/>
    <property type="match status" value="1"/>
</dbReference>
<keyword evidence="6" id="KW-0449">Lipoprotein</keyword>
<name>A0A6G9GXL6_9ACTN</name>
<reference evidence="9 10" key="1">
    <citation type="submission" date="2020-03" db="EMBL/GenBank/DDBJ databases">
        <title>A novel species.</title>
        <authorList>
            <person name="Gao J."/>
        </authorList>
    </citation>
    <scope>NUCLEOTIDE SEQUENCE [LARGE SCALE GENOMIC DNA]</scope>
    <source>
        <strain evidence="9 10">QMT-12</strain>
    </source>
</reference>
<evidence type="ECO:0000313" key="10">
    <source>
        <dbReference type="Proteomes" id="UP000501179"/>
    </source>
</evidence>
<dbReference type="SUPFAM" id="SSF53822">
    <property type="entry name" value="Periplasmic binding protein-like I"/>
    <property type="match status" value="1"/>
</dbReference>
<dbReference type="Pfam" id="PF02608">
    <property type="entry name" value="Bmp"/>
    <property type="match status" value="1"/>
</dbReference>
<feature type="signal peptide" evidence="7">
    <location>
        <begin position="1"/>
        <end position="23"/>
    </location>
</feature>
<proteinExistence type="inferred from homology"/>
<keyword evidence="5" id="KW-0472">Membrane</keyword>
<dbReference type="GO" id="GO:0005886">
    <property type="term" value="C:plasma membrane"/>
    <property type="evidence" value="ECO:0007669"/>
    <property type="project" value="UniProtKB-SubCell"/>
</dbReference>
<feature type="chain" id="PRO_5039522568" evidence="7">
    <location>
        <begin position="24"/>
        <end position="355"/>
    </location>
</feature>
<evidence type="ECO:0000256" key="5">
    <source>
        <dbReference type="ARBA" id="ARBA00023136"/>
    </source>
</evidence>
<dbReference type="InterPro" id="IPR050957">
    <property type="entry name" value="BMP_lipoprotein"/>
</dbReference>
<evidence type="ECO:0000256" key="6">
    <source>
        <dbReference type="ARBA" id="ARBA00023288"/>
    </source>
</evidence>
<dbReference type="Proteomes" id="UP000501179">
    <property type="component" value="Chromosome"/>
</dbReference>
<dbReference type="PANTHER" id="PTHR34296">
    <property type="entry name" value="TRANSCRIPTIONAL ACTIVATOR PROTEIN MED"/>
    <property type="match status" value="1"/>
</dbReference>
<dbReference type="KEGG" id="slia:HA039_12425"/>
<evidence type="ECO:0000256" key="2">
    <source>
        <dbReference type="ARBA" id="ARBA00008610"/>
    </source>
</evidence>
<dbReference type="EMBL" id="CP050177">
    <property type="protein sequence ID" value="QIQ03023.1"/>
    <property type="molecule type" value="Genomic_DNA"/>
</dbReference>
<evidence type="ECO:0000259" key="8">
    <source>
        <dbReference type="Pfam" id="PF02608"/>
    </source>
</evidence>
<gene>
    <name evidence="9" type="ORF">HA039_12425</name>
</gene>
<dbReference type="PANTHER" id="PTHR34296:SF2">
    <property type="entry name" value="ABC TRANSPORTER GUANOSINE-BINDING PROTEIN NUPN"/>
    <property type="match status" value="1"/>
</dbReference>
<dbReference type="InterPro" id="IPR003760">
    <property type="entry name" value="PnrA-like"/>
</dbReference>
<organism evidence="9 10">
    <name type="scientific">Streptomyces liangshanensis</name>
    <dbReference type="NCBI Taxonomy" id="2717324"/>
    <lineage>
        <taxon>Bacteria</taxon>
        <taxon>Bacillati</taxon>
        <taxon>Actinomycetota</taxon>
        <taxon>Actinomycetes</taxon>
        <taxon>Kitasatosporales</taxon>
        <taxon>Streptomycetaceae</taxon>
        <taxon>Streptomyces</taxon>
    </lineage>
</organism>
<keyword evidence="10" id="KW-1185">Reference proteome</keyword>
<protein>
    <submittedName>
        <fullName evidence="9">BMP family ABC transporter substrate-binding protein</fullName>
    </submittedName>
</protein>
<comment type="subcellular location">
    <subcellularLocation>
        <location evidence="1">Cell membrane</location>
        <topology evidence="1">Lipid-anchor</topology>
    </subcellularLocation>
</comment>